<dbReference type="OrthoDB" id="4565246at2"/>
<sequence length="382" mass="40344">MSLVHDVNGREPNVLEHAVAVQITVGKGAISGIAAARDGRRLLVTNYGGDSVSLIDTRTCREIETIAGLDEPFAIGIDETANRAYVTTVTPAYDVIQVVDLTTNSVVGSHAVALSISDLTVSADGKHVYASRNGAHGADLAVMDTATERFEVIGIANTPGTTTECVRVSPDGGRVYVGVNGPAGGQLVVIETGKSSETTSDRAERARWRRKVRQPAVPQHTTPRIISTIDVGTAVRDVAISPNGGLVYVASSGPDFAVLDVVDTRTNKITNTRKIGEITGVLTRLTIGADGRRAYLVSDDSVTMLCTLTQDVIDSVNVGTQPSCVVESSDGRYLYIADYSGAVTMAPIAEDTETGFEQIALESKRPADLIVPDMLQYDAALV</sequence>
<dbReference type="InterPro" id="IPR011964">
    <property type="entry name" value="YVTN_b-propeller_repeat"/>
</dbReference>
<dbReference type="Proteomes" id="UP000093629">
    <property type="component" value="Unassembled WGS sequence"/>
</dbReference>
<dbReference type="SUPFAM" id="SSF51004">
    <property type="entry name" value="C-terminal (heme d1) domain of cytochrome cd1-nitrite reductase"/>
    <property type="match status" value="1"/>
</dbReference>
<dbReference type="InterPro" id="IPR051200">
    <property type="entry name" value="Host-pathogen_enzymatic-act"/>
</dbReference>
<gene>
    <name evidence="1" type="ORF">A5636_22685</name>
</gene>
<accession>A0A1A3N6Q5</accession>
<evidence type="ECO:0008006" key="3">
    <source>
        <dbReference type="Google" id="ProtNLM"/>
    </source>
</evidence>
<dbReference type="NCBIfam" id="TIGR02276">
    <property type="entry name" value="beta_rpt_yvtn"/>
    <property type="match status" value="1"/>
</dbReference>
<comment type="caution">
    <text evidence="1">The sequence shown here is derived from an EMBL/GenBank/DDBJ whole genome shotgun (WGS) entry which is preliminary data.</text>
</comment>
<dbReference type="EMBL" id="LZLQ01000048">
    <property type="protein sequence ID" value="OBK17476.1"/>
    <property type="molecule type" value="Genomic_DNA"/>
</dbReference>
<keyword evidence="2" id="KW-1185">Reference proteome</keyword>
<dbReference type="PANTHER" id="PTHR47197">
    <property type="entry name" value="PROTEIN NIRF"/>
    <property type="match status" value="1"/>
</dbReference>
<dbReference type="InterPro" id="IPR015943">
    <property type="entry name" value="WD40/YVTN_repeat-like_dom_sf"/>
</dbReference>
<dbReference type="RefSeq" id="WP_065158026.1">
    <property type="nucleotide sequence ID" value="NZ_LZLQ01000048.1"/>
</dbReference>
<protein>
    <recommendedName>
        <fullName evidence="3">YncE family protein</fullName>
    </recommendedName>
</protein>
<proteinExistence type="predicted"/>
<dbReference type="Gene3D" id="2.130.10.10">
    <property type="entry name" value="YVTN repeat-like/Quinoprotein amine dehydrogenase"/>
    <property type="match status" value="2"/>
</dbReference>
<dbReference type="AlphaFoldDB" id="A0A1A3N6Q5"/>
<organism evidence="1 2">
    <name type="scientific">Mycobacterium asiaticum</name>
    <dbReference type="NCBI Taxonomy" id="1790"/>
    <lineage>
        <taxon>Bacteria</taxon>
        <taxon>Bacillati</taxon>
        <taxon>Actinomycetota</taxon>
        <taxon>Actinomycetes</taxon>
        <taxon>Mycobacteriales</taxon>
        <taxon>Mycobacteriaceae</taxon>
        <taxon>Mycobacterium</taxon>
    </lineage>
</organism>
<evidence type="ECO:0000313" key="1">
    <source>
        <dbReference type="EMBL" id="OBK17476.1"/>
    </source>
</evidence>
<dbReference type="PANTHER" id="PTHR47197:SF3">
    <property type="entry name" value="DIHYDRO-HEME D1 DEHYDROGENASE"/>
    <property type="match status" value="1"/>
</dbReference>
<reference evidence="1 2" key="1">
    <citation type="submission" date="2016-06" db="EMBL/GenBank/DDBJ databases">
        <authorList>
            <person name="Kjaerup R.B."/>
            <person name="Dalgaard T.S."/>
            <person name="Juul-Madsen H.R."/>
        </authorList>
    </citation>
    <scope>NUCLEOTIDE SEQUENCE [LARGE SCALE GENOMIC DNA]</scope>
    <source>
        <strain evidence="1 2">1245139.5</strain>
    </source>
</reference>
<name>A0A1A3N6Q5_MYCAS</name>
<evidence type="ECO:0000313" key="2">
    <source>
        <dbReference type="Proteomes" id="UP000093629"/>
    </source>
</evidence>
<dbReference type="InterPro" id="IPR011048">
    <property type="entry name" value="Haem_d1_sf"/>
</dbReference>